<keyword evidence="3" id="KW-0677">Repeat</keyword>
<dbReference type="CDD" id="cd00112">
    <property type="entry name" value="LDLa"/>
    <property type="match status" value="1"/>
</dbReference>
<protein>
    <submittedName>
        <fullName evidence="9">EGF-like domain-containing protein</fullName>
    </submittedName>
</protein>
<dbReference type="SUPFAM" id="SSF57424">
    <property type="entry name" value="LDL receptor-like module"/>
    <property type="match status" value="1"/>
</dbReference>
<evidence type="ECO:0000256" key="1">
    <source>
        <dbReference type="ARBA" id="ARBA00004167"/>
    </source>
</evidence>
<dbReference type="AlphaFoldDB" id="A0A1I8FDM7"/>
<sequence length="629" mass="70139">ICEEGCFPAATASTIASTETIHGTCVRKSSGTCRDRFNPDSAIYKAGRCFSAQLHQLYLQQGGLPKNQVFMTWCLLPAGAKTKQLSEERDAPETMRLPEAKFVCKDQTWKQIGKDRKCEGRVQGAGETRTTSPFDKKKFNFQGKCQYTWSASTEMPSRDLPAKFTSRRRMCPAAPSRSRAPSSSAIIIGDDGVHPGQGQEKDEFPAPFAATGWFLTFLGLRILWDRKTREAGQRVSAATRRQRGQRFHIQQPAMASVDEWAEKYRTGASPLPGRGRQPETATALGEDICEQTTTLCRTSTKTASSSLRLRQRRRLRVAVCSAMAGFADHCSDVGVHVKWRSMDNCRLRLSEGTVDQNGECVRLACACQRNGTEYQHGQSFLMKATVASAPAGANAKFSLQVKLDKCQVSARRECIPESKRCDGKAHCSDGSDEFDCQCDQGAEFRCGSTIDKAGPCVPLRKRCDGHDDCGDDEKRRVTTATNCVANVTTPAPQNATTTPRVYECDERQGMDDEKLISNGQISILEALLTHQSTMDKIRPTSEGLRLAKRSSEEITMPRQRQKNLQQQQQQQANKQLLTAKDGWDASFTCWPRADVYQKGSLRNRREPKSLRDNEDFGIVLEMQRLRRVL</sequence>
<evidence type="ECO:0000256" key="5">
    <source>
        <dbReference type="ARBA" id="ARBA00023136"/>
    </source>
</evidence>
<evidence type="ECO:0000256" key="2">
    <source>
        <dbReference type="ARBA" id="ARBA00022692"/>
    </source>
</evidence>
<dbReference type="SMART" id="SM00192">
    <property type="entry name" value="LDLa"/>
    <property type="match status" value="2"/>
</dbReference>
<proteinExistence type="predicted"/>
<keyword evidence="2" id="KW-0812">Transmembrane</keyword>
<comment type="caution">
    <text evidence="7">Lacks conserved residue(s) required for the propagation of feature annotation.</text>
</comment>
<keyword evidence="5" id="KW-0472">Membrane</keyword>
<evidence type="ECO:0000256" key="4">
    <source>
        <dbReference type="ARBA" id="ARBA00022989"/>
    </source>
</evidence>
<keyword evidence="6 7" id="KW-1015">Disulfide bond</keyword>
<dbReference type="GO" id="GO:0016192">
    <property type="term" value="P:vesicle-mediated transport"/>
    <property type="evidence" value="ECO:0007669"/>
    <property type="project" value="UniProtKB-ARBA"/>
</dbReference>
<dbReference type="Gene3D" id="4.10.400.10">
    <property type="entry name" value="Low-density Lipoprotein Receptor"/>
    <property type="match status" value="2"/>
</dbReference>
<dbReference type="PROSITE" id="PS50068">
    <property type="entry name" value="LDLRA_2"/>
    <property type="match status" value="2"/>
</dbReference>
<organism evidence="8 9">
    <name type="scientific">Macrostomum lignano</name>
    <dbReference type="NCBI Taxonomy" id="282301"/>
    <lineage>
        <taxon>Eukaryota</taxon>
        <taxon>Metazoa</taxon>
        <taxon>Spiralia</taxon>
        <taxon>Lophotrochozoa</taxon>
        <taxon>Platyhelminthes</taxon>
        <taxon>Rhabditophora</taxon>
        <taxon>Macrostomorpha</taxon>
        <taxon>Macrostomida</taxon>
        <taxon>Macrostomidae</taxon>
        <taxon>Macrostomum</taxon>
    </lineage>
</organism>
<evidence type="ECO:0000256" key="6">
    <source>
        <dbReference type="ARBA" id="ARBA00023157"/>
    </source>
</evidence>
<dbReference type="GO" id="GO:0016020">
    <property type="term" value="C:membrane"/>
    <property type="evidence" value="ECO:0007669"/>
    <property type="project" value="UniProtKB-SubCell"/>
</dbReference>
<evidence type="ECO:0000256" key="7">
    <source>
        <dbReference type="PROSITE-ProRule" id="PRU00124"/>
    </source>
</evidence>
<name>A0A1I8FDM7_9PLAT</name>
<feature type="disulfide bond" evidence="7">
    <location>
        <begin position="421"/>
        <end position="436"/>
    </location>
</feature>
<dbReference type="WBParaSite" id="maker-unitig_30504-snap-gene-0.4-mRNA-1">
    <property type="protein sequence ID" value="maker-unitig_30504-snap-gene-0.4-mRNA-1"/>
    <property type="gene ID" value="maker-unitig_30504-snap-gene-0.4"/>
</dbReference>
<evidence type="ECO:0000256" key="3">
    <source>
        <dbReference type="ARBA" id="ARBA00022737"/>
    </source>
</evidence>
<comment type="subcellular location">
    <subcellularLocation>
        <location evidence="1">Membrane</location>
        <topology evidence="1">Single-pass membrane protein</topology>
    </subcellularLocation>
</comment>
<dbReference type="InterPro" id="IPR036055">
    <property type="entry name" value="LDL_receptor-like_sf"/>
</dbReference>
<accession>A0A1I8FDM7</accession>
<reference evidence="9" key="1">
    <citation type="submission" date="2016-11" db="UniProtKB">
        <authorList>
            <consortium name="WormBaseParasite"/>
        </authorList>
    </citation>
    <scope>IDENTIFICATION</scope>
</reference>
<dbReference type="PRINTS" id="PR00261">
    <property type="entry name" value="LDLRECEPTOR"/>
</dbReference>
<evidence type="ECO:0000313" key="8">
    <source>
        <dbReference type="Proteomes" id="UP000095280"/>
    </source>
</evidence>
<dbReference type="Proteomes" id="UP000095280">
    <property type="component" value="Unplaced"/>
</dbReference>
<evidence type="ECO:0000313" key="9">
    <source>
        <dbReference type="WBParaSite" id="maker-unitig_30504-snap-gene-0.4-mRNA-1"/>
    </source>
</evidence>
<dbReference type="InterPro" id="IPR050685">
    <property type="entry name" value="LDLR"/>
</dbReference>
<dbReference type="Pfam" id="PF00057">
    <property type="entry name" value="Ldl_recept_a"/>
    <property type="match status" value="1"/>
</dbReference>
<dbReference type="PANTHER" id="PTHR24270">
    <property type="entry name" value="LOW-DENSITY LIPOPROTEIN RECEPTOR-RELATED"/>
    <property type="match status" value="1"/>
</dbReference>
<dbReference type="InterPro" id="IPR002172">
    <property type="entry name" value="LDrepeatLR_classA_rpt"/>
</dbReference>
<keyword evidence="4" id="KW-1133">Transmembrane helix</keyword>
<keyword evidence="8" id="KW-1185">Reference proteome</keyword>